<dbReference type="GO" id="GO:0008270">
    <property type="term" value="F:zinc ion binding"/>
    <property type="evidence" value="ECO:0007669"/>
    <property type="project" value="InterPro"/>
</dbReference>
<dbReference type="PROSITE" id="PS50048">
    <property type="entry name" value="ZN2_CY6_FUNGAL_2"/>
    <property type="match status" value="1"/>
</dbReference>
<organism evidence="4 5">
    <name type="scientific">Cylindrodendrum hubeiense</name>
    <dbReference type="NCBI Taxonomy" id="595255"/>
    <lineage>
        <taxon>Eukaryota</taxon>
        <taxon>Fungi</taxon>
        <taxon>Dikarya</taxon>
        <taxon>Ascomycota</taxon>
        <taxon>Pezizomycotina</taxon>
        <taxon>Sordariomycetes</taxon>
        <taxon>Hypocreomycetidae</taxon>
        <taxon>Hypocreales</taxon>
        <taxon>Nectriaceae</taxon>
        <taxon>Cylindrodendrum</taxon>
    </lineage>
</organism>
<protein>
    <recommendedName>
        <fullName evidence="3">Zn(2)-C6 fungal-type domain-containing protein</fullName>
    </recommendedName>
</protein>
<dbReference type="Proteomes" id="UP000722485">
    <property type="component" value="Unassembled WGS sequence"/>
</dbReference>
<evidence type="ECO:0000259" key="3">
    <source>
        <dbReference type="PROSITE" id="PS50048"/>
    </source>
</evidence>
<proteinExistence type="predicted"/>
<gene>
    <name evidence="4" type="ORF">G7Z17_g6701</name>
</gene>
<dbReference type="AlphaFoldDB" id="A0A9P5HEM8"/>
<feature type="compositionally biased region" description="Basic residues" evidence="2">
    <location>
        <begin position="39"/>
        <end position="51"/>
    </location>
</feature>
<comment type="caution">
    <text evidence="4">The sequence shown here is derived from an EMBL/GenBank/DDBJ whole genome shotgun (WGS) entry which is preliminary data.</text>
</comment>
<evidence type="ECO:0000256" key="1">
    <source>
        <dbReference type="ARBA" id="ARBA00023242"/>
    </source>
</evidence>
<keyword evidence="5" id="KW-1185">Reference proteome</keyword>
<name>A0A9P5HEM8_9HYPO</name>
<accession>A0A9P5HEM8</accession>
<dbReference type="OrthoDB" id="5105352at2759"/>
<dbReference type="GO" id="GO:0000981">
    <property type="term" value="F:DNA-binding transcription factor activity, RNA polymerase II-specific"/>
    <property type="evidence" value="ECO:0007669"/>
    <property type="project" value="InterPro"/>
</dbReference>
<feature type="region of interest" description="Disordered" evidence="2">
    <location>
        <begin position="1"/>
        <end position="70"/>
    </location>
</feature>
<reference evidence="4" key="1">
    <citation type="submission" date="2020-03" db="EMBL/GenBank/DDBJ databases">
        <title>Draft Genome Sequence of Cylindrodendrum hubeiense.</title>
        <authorList>
            <person name="Buettner E."/>
            <person name="Kellner H."/>
        </authorList>
    </citation>
    <scope>NUCLEOTIDE SEQUENCE</scope>
    <source>
        <strain evidence="4">IHI 201604</strain>
    </source>
</reference>
<evidence type="ECO:0000313" key="4">
    <source>
        <dbReference type="EMBL" id="KAF7548973.1"/>
    </source>
</evidence>
<evidence type="ECO:0000313" key="5">
    <source>
        <dbReference type="Proteomes" id="UP000722485"/>
    </source>
</evidence>
<evidence type="ECO:0000256" key="2">
    <source>
        <dbReference type="SAM" id="MobiDB-lite"/>
    </source>
</evidence>
<feature type="domain" description="Zn(2)-C6 fungal-type" evidence="3">
    <location>
        <begin position="103"/>
        <end position="142"/>
    </location>
</feature>
<dbReference type="InterPro" id="IPR001138">
    <property type="entry name" value="Zn2Cys6_DnaBD"/>
</dbReference>
<keyword evidence="1" id="KW-0539">Nucleus</keyword>
<dbReference type="EMBL" id="JAANBB010000134">
    <property type="protein sequence ID" value="KAF7548973.1"/>
    <property type="molecule type" value="Genomic_DNA"/>
</dbReference>
<sequence>METVYSCPGSLPPSPNRRSRSLLTPETSPQAASPVRSTARTRVRRRARRQARSGSTSPERSPRRSKIKPCPMCPKMVSSNAFADHIKVHMLLNDEHGIVATRPCDSCRTKKRECRVARVPGMQGLKTLRCRCCLQYHESCSYMQEFRSVNTSTMLVHPAMDQANTSETSGSESSDVSEV</sequence>